<evidence type="ECO:0000313" key="4">
    <source>
        <dbReference type="Proteomes" id="UP000620591"/>
    </source>
</evidence>
<dbReference type="InterPro" id="IPR032710">
    <property type="entry name" value="NTF2-like_dom_sf"/>
</dbReference>
<reference evidence="1" key="1">
    <citation type="submission" date="2020-09" db="EMBL/GenBank/DDBJ databases">
        <title>Novel species in genus Aeromicrobium.</title>
        <authorList>
            <person name="Zhang G."/>
        </authorList>
    </citation>
    <scope>NUCLEOTIDE SEQUENCE</scope>
    <source>
        <strain evidence="3">zg-629</strain>
        <strain evidence="2">Zg-629</strain>
        <strain evidence="1">Zg-636</strain>
    </source>
</reference>
<gene>
    <name evidence="2" type="ORF">H9L21_04665</name>
    <name evidence="1" type="ORF">IBG24_05175</name>
</gene>
<name>A0A8I0EUN3_9ACTN</name>
<sequence>MAEFVPAVGNILSLIERRDWDRLAASLSPDVVWVTAVEERLHGPDEVIAALREDPVPGPPAFHEVGEDGRLTHWVDKMG</sequence>
<protein>
    <submittedName>
        <fullName evidence="1">Uncharacterized protein</fullName>
    </submittedName>
</protein>
<organism evidence="1 4">
    <name type="scientific">Aeromicrobium senzhongii</name>
    <dbReference type="NCBI Taxonomy" id="2663859"/>
    <lineage>
        <taxon>Bacteria</taxon>
        <taxon>Bacillati</taxon>
        <taxon>Actinomycetota</taxon>
        <taxon>Actinomycetes</taxon>
        <taxon>Propionibacteriales</taxon>
        <taxon>Nocardioidaceae</taxon>
        <taxon>Aeromicrobium</taxon>
    </lineage>
</organism>
<dbReference type="EMBL" id="CP060587">
    <property type="protein sequence ID" value="QNL95233.1"/>
    <property type="molecule type" value="Genomic_DNA"/>
</dbReference>
<dbReference type="SUPFAM" id="SSF54427">
    <property type="entry name" value="NTF2-like"/>
    <property type="match status" value="1"/>
</dbReference>
<proteinExistence type="predicted"/>
<dbReference type="RefSeq" id="WP_154595486.1">
    <property type="nucleotide sequence ID" value="NZ_CP060587.1"/>
</dbReference>
<evidence type="ECO:0000313" key="1">
    <source>
        <dbReference type="EMBL" id="MBC9225703.1"/>
    </source>
</evidence>
<dbReference type="Gene3D" id="3.10.450.50">
    <property type="match status" value="1"/>
</dbReference>
<dbReference type="Proteomes" id="UP000620591">
    <property type="component" value="Unassembled WGS sequence"/>
</dbReference>
<accession>A0A8I0EUN3</accession>
<evidence type="ECO:0000313" key="3">
    <source>
        <dbReference type="Proteomes" id="UP000515871"/>
    </source>
</evidence>
<evidence type="ECO:0000313" key="2">
    <source>
        <dbReference type="EMBL" id="QNL95233.1"/>
    </source>
</evidence>
<dbReference type="EMBL" id="JACTVM010000001">
    <property type="protein sequence ID" value="MBC9225703.1"/>
    <property type="molecule type" value="Genomic_DNA"/>
</dbReference>
<dbReference type="AlphaFoldDB" id="A0A8I0EUN3"/>
<dbReference type="Proteomes" id="UP000515871">
    <property type="component" value="Chromosome"/>
</dbReference>
<keyword evidence="3" id="KW-1185">Reference proteome</keyword>